<dbReference type="InterPro" id="IPR011545">
    <property type="entry name" value="DEAD/DEAH_box_helicase_dom"/>
</dbReference>
<reference evidence="3" key="1">
    <citation type="journal article" date="2019" name="Int. J. Syst. Evol. Microbiol.">
        <title>The Global Catalogue of Microorganisms (GCM) 10K type strain sequencing project: providing services to taxonomists for standard genome sequencing and annotation.</title>
        <authorList>
            <consortium name="The Broad Institute Genomics Platform"/>
            <consortium name="The Broad Institute Genome Sequencing Center for Infectious Disease"/>
            <person name="Wu L."/>
            <person name="Ma J."/>
        </authorList>
    </citation>
    <scope>NUCLEOTIDE SEQUENCE [LARGE SCALE GENOMIC DNA]</scope>
    <source>
        <strain evidence="3">CGMCC 1.12404</strain>
    </source>
</reference>
<evidence type="ECO:0000313" key="3">
    <source>
        <dbReference type="Proteomes" id="UP000617979"/>
    </source>
</evidence>
<name>A0ABQ1GAK4_9BACL</name>
<organism evidence="2 3">
    <name type="scientific">Kroppenstedtia guangzhouensis</name>
    <dbReference type="NCBI Taxonomy" id="1274356"/>
    <lineage>
        <taxon>Bacteria</taxon>
        <taxon>Bacillati</taxon>
        <taxon>Bacillota</taxon>
        <taxon>Bacilli</taxon>
        <taxon>Bacillales</taxon>
        <taxon>Thermoactinomycetaceae</taxon>
        <taxon>Kroppenstedtia</taxon>
    </lineage>
</organism>
<dbReference type="Proteomes" id="UP000617979">
    <property type="component" value="Unassembled WGS sequence"/>
</dbReference>
<evidence type="ECO:0000313" key="2">
    <source>
        <dbReference type="EMBL" id="GGA39969.1"/>
    </source>
</evidence>
<dbReference type="PANTHER" id="PTHR47957">
    <property type="entry name" value="ATP-DEPENDENT HELICASE HRQ1"/>
    <property type="match status" value="1"/>
</dbReference>
<feature type="domain" description="DEAD/DEAH-box helicase" evidence="1">
    <location>
        <begin position="58"/>
        <end position="95"/>
    </location>
</feature>
<comment type="caution">
    <text evidence="2">The sequence shown here is derived from an EMBL/GenBank/DDBJ whole genome shotgun (WGS) entry which is preliminary data.</text>
</comment>
<gene>
    <name evidence="2" type="ORF">GCM10007416_11170</name>
</gene>
<dbReference type="Gene3D" id="3.40.50.300">
    <property type="entry name" value="P-loop containing nucleotide triphosphate hydrolases"/>
    <property type="match status" value="1"/>
</dbReference>
<evidence type="ECO:0000259" key="1">
    <source>
        <dbReference type="Pfam" id="PF00270"/>
    </source>
</evidence>
<dbReference type="Pfam" id="PF00270">
    <property type="entry name" value="DEAD"/>
    <property type="match status" value="1"/>
</dbReference>
<dbReference type="InterPro" id="IPR027417">
    <property type="entry name" value="P-loop_NTPase"/>
</dbReference>
<dbReference type="PANTHER" id="PTHR47957:SF3">
    <property type="entry name" value="ATP-DEPENDENT HELICASE HRQ1"/>
    <property type="match status" value="1"/>
</dbReference>
<sequence length="99" mass="11427">MNAKMLIEQMKNRRQIRNKVTRWETIPATPAQYADFPEELHTDLKEVLRQRGIERLYTHQATAVKACLEGKHVVTITPTASGKTLCYNLPVLHRILEDS</sequence>
<protein>
    <recommendedName>
        <fullName evidence="1">DEAD/DEAH-box helicase domain-containing protein</fullName>
    </recommendedName>
</protein>
<keyword evidence="3" id="KW-1185">Reference proteome</keyword>
<accession>A0ABQ1GAK4</accession>
<dbReference type="EMBL" id="BMEX01000003">
    <property type="protein sequence ID" value="GGA39969.1"/>
    <property type="molecule type" value="Genomic_DNA"/>
</dbReference>
<proteinExistence type="predicted"/>
<dbReference type="SUPFAM" id="SSF52540">
    <property type="entry name" value="P-loop containing nucleoside triphosphate hydrolases"/>
    <property type="match status" value="1"/>
</dbReference>